<evidence type="ECO:0000256" key="1">
    <source>
        <dbReference type="SAM" id="MobiDB-lite"/>
    </source>
</evidence>
<proteinExistence type="predicted"/>
<sequence length="160" mass="16892">MASVLQQAVAEAVVEQSWWTRRKDSLAAVAGMLLQVTNLEVFHSTGMPVWASILIAVIIGACQTVIHAYTLGAITPSMGARLEQAAEKAHMNRPQVSGITVSGTAPADPTPATITPAQPVDEEDISTPLPVYEGATSDEYVGAHRAEDRAPIPPEADHDA</sequence>
<dbReference type="EMBL" id="AM942444">
    <property type="protein sequence ID" value="CAQ05394.1"/>
    <property type="molecule type" value="Genomic_DNA"/>
</dbReference>
<protein>
    <recommendedName>
        <fullName evidence="5">Holin</fullName>
    </recommendedName>
</protein>
<reference evidence="3 4" key="1">
    <citation type="journal article" date="2008" name="J. Biotechnol.">
        <title>The lifestyle of Corynebacterium urealyticum derived from its complete genome sequence established by pyrosequencing.</title>
        <authorList>
            <person name="Tauch A."/>
            <person name="Trost E."/>
            <person name="Tilker A."/>
            <person name="Ludewig U."/>
            <person name="Schneiker S."/>
            <person name="Goesmann A."/>
            <person name="Arnold W."/>
            <person name="Bekel T."/>
            <person name="Brinkrolf K."/>
            <person name="Brune I."/>
            <person name="Goetker S."/>
            <person name="Kalinowski J."/>
            <person name="Kamp P.-B."/>
            <person name="Lobo F.P."/>
            <person name="Viehoever P."/>
            <person name="Weisshaar B."/>
            <person name="Soriano F."/>
            <person name="Droege M."/>
            <person name="Puehler A."/>
        </authorList>
    </citation>
    <scope>NUCLEOTIDE SEQUENCE [LARGE SCALE GENOMIC DNA]</scope>
    <source>
        <strain evidence="4">ATCC 43042 / DSM 7109</strain>
    </source>
</reference>
<evidence type="ECO:0000313" key="3">
    <source>
        <dbReference type="EMBL" id="CAQ05394.1"/>
    </source>
</evidence>
<dbReference type="GeneID" id="60605406"/>
<dbReference type="Proteomes" id="UP000001727">
    <property type="component" value="Chromosome"/>
</dbReference>
<gene>
    <name evidence="3" type="ordered locus">cu1434</name>
</gene>
<organism evidence="3 4">
    <name type="scientific">Corynebacterium urealyticum (strain ATCC 43042 / DSM 7109)</name>
    <dbReference type="NCBI Taxonomy" id="504474"/>
    <lineage>
        <taxon>Bacteria</taxon>
        <taxon>Bacillati</taxon>
        <taxon>Actinomycetota</taxon>
        <taxon>Actinomycetes</taxon>
        <taxon>Mycobacteriales</taxon>
        <taxon>Corynebacteriaceae</taxon>
        <taxon>Corynebacterium</taxon>
    </lineage>
</organism>
<feature type="compositionally biased region" description="Low complexity" evidence="1">
    <location>
        <begin position="104"/>
        <end position="117"/>
    </location>
</feature>
<dbReference type="RefSeq" id="WP_012360682.1">
    <property type="nucleotide sequence ID" value="NC_010545.1"/>
</dbReference>
<feature type="compositionally biased region" description="Polar residues" evidence="1">
    <location>
        <begin position="94"/>
        <end position="103"/>
    </location>
</feature>
<dbReference type="eggNOG" id="ENOG5031JW6">
    <property type="taxonomic scope" value="Bacteria"/>
</dbReference>
<dbReference type="AlphaFoldDB" id="B1VGT7"/>
<evidence type="ECO:0008006" key="5">
    <source>
        <dbReference type="Google" id="ProtNLM"/>
    </source>
</evidence>
<dbReference type="HOGENOM" id="CLU_1649309_0_0_11"/>
<keyword evidence="2" id="KW-0472">Membrane</keyword>
<dbReference type="KEGG" id="cur:cu1434"/>
<dbReference type="STRING" id="504474.cu1434"/>
<accession>B1VGT7</accession>
<feature type="transmembrane region" description="Helical" evidence="2">
    <location>
        <begin position="49"/>
        <end position="71"/>
    </location>
</feature>
<evidence type="ECO:0000313" key="4">
    <source>
        <dbReference type="Proteomes" id="UP000001727"/>
    </source>
</evidence>
<evidence type="ECO:0000256" key="2">
    <source>
        <dbReference type="SAM" id="Phobius"/>
    </source>
</evidence>
<keyword evidence="4" id="KW-1185">Reference proteome</keyword>
<keyword evidence="2" id="KW-0812">Transmembrane</keyword>
<keyword evidence="2" id="KW-1133">Transmembrane helix</keyword>
<feature type="region of interest" description="Disordered" evidence="1">
    <location>
        <begin position="87"/>
        <end position="160"/>
    </location>
</feature>
<name>B1VGT7_CORU7</name>
<feature type="compositionally biased region" description="Basic and acidic residues" evidence="1">
    <location>
        <begin position="141"/>
        <end position="160"/>
    </location>
</feature>